<name>A0A3G4ZYA5_9VIRU</name>
<reference evidence="1" key="1">
    <citation type="submission" date="2018-10" db="EMBL/GenBank/DDBJ databases">
        <title>Hidden diversity of soil giant viruses.</title>
        <authorList>
            <person name="Schulz F."/>
            <person name="Alteio L."/>
            <person name="Goudeau D."/>
            <person name="Ryan E.M."/>
            <person name="Malmstrom R.R."/>
            <person name="Blanchard J."/>
            <person name="Woyke T."/>
        </authorList>
    </citation>
    <scope>NUCLEOTIDE SEQUENCE</scope>
    <source>
        <strain evidence="1">FNV1</strain>
    </source>
</reference>
<protein>
    <submittedName>
        <fullName evidence="1">Uncharacterized protein</fullName>
    </submittedName>
</protein>
<dbReference type="EMBL" id="MK072132">
    <property type="protein sequence ID" value="AYV78991.1"/>
    <property type="molecule type" value="Genomic_DNA"/>
</dbReference>
<evidence type="ECO:0000313" key="1">
    <source>
        <dbReference type="EMBL" id="AYV78991.1"/>
    </source>
</evidence>
<gene>
    <name evidence="1" type="ORF">Faunusvirus1_11</name>
</gene>
<organism evidence="1">
    <name type="scientific">Faunusvirus sp</name>
    <dbReference type="NCBI Taxonomy" id="2487766"/>
    <lineage>
        <taxon>Viruses</taxon>
        <taxon>Varidnaviria</taxon>
        <taxon>Bamfordvirae</taxon>
        <taxon>Nucleocytoviricota</taxon>
        <taxon>Megaviricetes</taxon>
        <taxon>Imitervirales</taxon>
        <taxon>Mimiviridae</taxon>
    </lineage>
</organism>
<sequence length="189" mass="22321">MNTQPFELIKLRNEMETYYNKCVVSGNTNRDNLTIHSIIPSYTLDTIAPHLIYSKYNNILLTHKMSNDLKNYKFVILPEPIKTFYNRLNYKIIKGGVFKVIPLPSHGNCETEITLLYNCQPFLKWQFIKFMEYNGINPARCNVNYTVSSDRYLYNTINKIGHINTECVYDKSDNPIIYEKTEYINNYKK</sequence>
<proteinExistence type="predicted"/>
<accession>A0A3G4ZYA5</accession>